<dbReference type="InterPro" id="IPR048367">
    <property type="entry name" value="TNP-like_RNaseH_C"/>
</dbReference>
<dbReference type="GO" id="GO:0003677">
    <property type="term" value="F:DNA binding"/>
    <property type="evidence" value="ECO:0007669"/>
    <property type="project" value="UniProtKB-UniRule"/>
</dbReference>
<dbReference type="Pfam" id="PF21789">
    <property type="entry name" value="TNP-like_RNaseH_C"/>
    <property type="match status" value="1"/>
</dbReference>
<keyword evidence="1" id="KW-0479">Metal-binding</keyword>
<dbReference type="InterPro" id="IPR021896">
    <property type="entry name" value="THAP9-like_HTH"/>
</dbReference>
<evidence type="ECO:0000313" key="10">
    <source>
        <dbReference type="Proteomes" id="UP000327044"/>
    </source>
</evidence>
<feature type="region of interest" description="Disordered" evidence="7">
    <location>
        <begin position="686"/>
        <end position="705"/>
    </location>
</feature>
<dbReference type="SMART" id="SM00980">
    <property type="entry name" value="THAP"/>
    <property type="match status" value="1"/>
</dbReference>
<keyword evidence="6" id="KW-0175">Coiled coil</keyword>
<dbReference type="InterPro" id="IPR048365">
    <property type="entry name" value="TNP-like_RNaseH_N"/>
</dbReference>
<dbReference type="GO" id="GO:0008270">
    <property type="term" value="F:zinc ion binding"/>
    <property type="evidence" value="ECO:0007669"/>
    <property type="project" value="UniProtKB-KW"/>
</dbReference>
<dbReference type="InterPro" id="IPR052224">
    <property type="entry name" value="THAP_domain_protein"/>
</dbReference>
<dbReference type="Gene3D" id="6.20.210.20">
    <property type="entry name" value="THAP domain"/>
    <property type="match status" value="1"/>
</dbReference>
<evidence type="ECO:0000256" key="7">
    <source>
        <dbReference type="SAM" id="MobiDB-lite"/>
    </source>
</evidence>
<evidence type="ECO:0000256" key="2">
    <source>
        <dbReference type="ARBA" id="ARBA00022771"/>
    </source>
</evidence>
<comment type="caution">
    <text evidence="9">The sequence shown here is derived from an EMBL/GenBank/DDBJ whole genome shotgun (WGS) entry which is preliminary data.</text>
</comment>
<dbReference type="InParanoid" id="A0A5N4B6W9"/>
<sequence>MSGGMMCSVATCKSNRRKVTGESLKFFSFPKNLVVQKQWVQKCYQRDKFDTKKEKICSKHFQPSDYEDEVMANIMGIPAKKLKIDAIPSLYLPFSRKETITESSRKERAARREGKEIVQALIQEPSLEVTAAIEVSPIVEPIEQSPSINISGTVLDSRDNEINILKSQVVKLEEENKALTGKLKLFQESEQKLKQKIAAMEMQLKELGGLKFEKRVKECFKDVLTSNQVDIALKKKSKARWTQEELSMAFTLRYFSKRAYIYLRQTLHYPLPAISTLQQWAANINLKNGILDDVLRIMDTAGQIKTPLKRITVLSYDEVKISSQYEYDQKEEEVIGPFSYMQVVMARGLFDNWKQPVYIGFDQKMTKQLLHNIITHLHTIKYEVIACVSDCGGGNQGLWKELNITTSNTSIAHPVTGNSVYFFADAPHLMKLLRNWLIDTGFVTSDGVSINKCPFVALIESRVSEISSCHRLTTQHVKCEKAQRQNVRRACQLLSHTTATALKRYRPGNDTILAQNVGNFTELVNNWFDVLNSYTSTASLPTKKPYGLELEMQHKCLNEMEETIEGMRCVGKNALQVFQKGILITSKSLQCLFTDLKERHGISYLLTHRLNQDCLENFFSQLRTKGGLHDHPSPLNAIYRVRMILLGKNPGMVQTHSNVEIPKEMDGEYLMAAAVKQAQLKNLVVTEPSSTEETELNESFSSESTASDAPLRKSWVEDDGTQYLAGFIAKKFIHKYPYLGGHSYKDEEALNLHSYAMPSWVQSLSFGGLIQPSAEWMRQMQVMETYFIKFHKDNFSPGKIIIKRTTNYIIKKLQKKKIDVPYELVKSFSKQRIFIRIKYLNLKRECTDRKRSSEGAERKRKCKIRKTIN</sequence>
<evidence type="ECO:0000256" key="3">
    <source>
        <dbReference type="ARBA" id="ARBA00022833"/>
    </source>
</evidence>
<dbReference type="InterPro" id="IPR022242">
    <property type="entry name" value="TNP-like_C"/>
</dbReference>
<dbReference type="Proteomes" id="UP000327044">
    <property type="component" value="Unassembled WGS sequence"/>
</dbReference>
<dbReference type="InterPro" id="IPR038441">
    <property type="entry name" value="THAP_Znf_sf"/>
</dbReference>
<dbReference type="InterPro" id="IPR006612">
    <property type="entry name" value="THAP_Znf"/>
</dbReference>
<dbReference type="Pfam" id="PF21787">
    <property type="entry name" value="TNP-like_RNaseH_N"/>
    <property type="match status" value="1"/>
</dbReference>
<dbReference type="SMART" id="SM00692">
    <property type="entry name" value="DM3"/>
    <property type="match status" value="1"/>
</dbReference>
<feature type="compositionally biased region" description="Basic residues" evidence="7">
    <location>
        <begin position="858"/>
        <end position="869"/>
    </location>
</feature>
<dbReference type="PROSITE" id="PS50950">
    <property type="entry name" value="ZF_THAP"/>
    <property type="match status" value="1"/>
</dbReference>
<dbReference type="PANTHER" id="PTHR46927:SF3">
    <property type="entry name" value="THAP-TYPE DOMAIN-CONTAINING PROTEIN"/>
    <property type="match status" value="1"/>
</dbReference>
<keyword evidence="10" id="KW-1185">Reference proteome</keyword>
<dbReference type="SUPFAM" id="SSF57716">
    <property type="entry name" value="Glucocorticoid receptor-like (DNA-binding domain)"/>
    <property type="match status" value="1"/>
</dbReference>
<feature type="region of interest" description="Disordered" evidence="7">
    <location>
        <begin position="850"/>
        <end position="869"/>
    </location>
</feature>
<evidence type="ECO:0000256" key="4">
    <source>
        <dbReference type="ARBA" id="ARBA00023125"/>
    </source>
</evidence>
<evidence type="ECO:0000256" key="1">
    <source>
        <dbReference type="ARBA" id="ARBA00022723"/>
    </source>
</evidence>
<evidence type="ECO:0000256" key="5">
    <source>
        <dbReference type="PROSITE-ProRule" id="PRU00309"/>
    </source>
</evidence>
<evidence type="ECO:0000259" key="8">
    <source>
        <dbReference type="PROSITE" id="PS50950"/>
    </source>
</evidence>
<feature type="coiled-coil region" evidence="6">
    <location>
        <begin position="155"/>
        <end position="210"/>
    </location>
</feature>
<keyword evidence="3" id="KW-0862">Zinc</keyword>
<protein>
    <recommendedName>
        <fullName evidence="8">THAP-type domain-containing protein</fullName>
    </recommendedName>
</protein>
<dbReference type="Pfam" id="PF12017">
    <property type="entry name" value="Tnp_P_element"/>
    <property type="match status" value="1"/>
</dbReference>
<dbReference type="Pfam" id="PF12596">
    <property type="entry name" value="Tnp_P_element_C"/>
    <property type="match status" value="1"/>
</dbReference>
<dbReference type="PANTHER" id="PTHR46927">
    <property type="entry name" value="AGAP005574-PA"/>
    <property type="match status" value="1"/>
</dbReference>
<keyword evidence="2 5" id="KW-0863">Zinc-finger</keyword>
<organism evidence="9 10">
    <name type="scientific">Photinus pyralis</name>
    <name type="common">Common eastern firefly</name>
    <name type="synonym">Lampyris pyralis</name>
    <dbReference type="NCBI Taxonomy" id="7054"/>
    <lineage>
        <taxon>Eukaryota</taxon>
        <taxon>Metazoa</taxon>
        <taxon>Ecdysozoa</taxon>
        <taxon>Arthropoda</taxon>
        <taxon>Hexapoda</taxon>
        <taxon>Insecta</taxon>
        <taxon>Pterygota</taxon>
        <taxon>Neoptera</taxon>
        <taxon>Endopterygota</taxon>
        <taxon>Coleoptera</taxon>
        <taxon>Polyphaga</taxon>
        <taxon>Elateriformia</taxon>
        <taxon>Elateroidea</taxon>
        <taxon>Lampyridae</taxon>
        <taxon>Lampyrinae</taxon>
        <taxon>Photinus</taxon>
    </lineage>
</organism>
<reference evidence="9 10" key="1">
    <citation type="journal article" date="2018" name="Elife">
        <title>Firefly genomes illuminate parallel origins of bioluminescence in beetles.</title>
        <authorList>
            <person name="Fallon T.R."/>
            <person name="Lower S.E."/>
            <person name="Chang C.H."/>
            <person name="Bessho-Uehara M."/>
            <person name="Martin G.J."/>
            <person name="Bewick A.J."/>
            <person name="Behringer M."/>
            <person name="Debat H.J."/>
            <person name="Wong I."/>
            <person name="Day J.C."/>
            <person name="Suvorov A."/>
            <person name="Silva C.J."/>
            <person name="Stanger-Hall K.F."/>
            <person name="Hall D.W."/>
            <person name="Schmitz R.J."/>
            <person name="Nelson D.R."/>
            <person name="Lewis S.M."/>
            <person name="Shigenobu S."/>
            <person name="Bybee S.M."/>
            <person name="Larracuente A.M."/>
            <person name="Oba Y."/>
            <person name="Weng J.K."/>
        </authorList>
    </citation>
    <scope>NUCLEOTIDE SEQUENCE [LARGE SCALE GENOMIC DNA]</scope>
    <source>
        <strain evidence="9">1611_PpyrPB1</strain>
        <tissue evidence="9">Whole body</tissue>
    </source>
</reference>
<dbReference type="InterPro" id="IPR048366">
    <property type="entry name" value="TNP-like_GBD"/>
</dbReference>
<feature type="domain" description="THAP-type" evidence="8">
    <location>
        <begin position="1"/>
        <end position="91"/>
    </location>
</feature>
<dbReference type="EMBL" id="VVIM01000001">
    <property type="protein sequence ID" value="KAB0805345.1"/>
    <property type="molecule type" value="Genomic_DNA"/>
</dbReference>
<dbReference type="Pfam" id="PF05485">
    <property type="entry name" value="THAP"/>
    <property type="match status" value="1"/>
</dbReference>
<accession>A0A5N4B6W9</accession>
<name>A0A5N4B6W9_PHOPY</name>
<evidence type="ECO:0000256" key="6">
    <source>
        <dbReference type="SAM" id="Coils"/>
    </source>
</evidence>
<evidence type="ECO:0000313" key="9">
    <source>
        <dbReference type="EMBL" id="KAB0805345.1"/>
    </source>
</evidence>
<keyword evidence="4 5" id="KW-0238">DNA-binding</keyword>
<gene>
    <name evidence="9" type="ORF">PPYR_02315</name>
</gene>
<dbReference type="AlphaFoldDB" id="A0A5N4B6W9"/>
<proteinExistence type="predicted"/>
<dbReference type="Pfam" id="PF21788">
    <property type="entry name" value="TNP-like_GBD"/>
    <property type="match status" value="1"/>
</dbReference>